<evidence type="ECO:0000256" key="2">
    <source>
        <dbReference type="SAM" id="SignalP"/>
    </source>
</evidence>
<dbReference type="Proteomes" id="UP000008062">
    <property type="component" value="Chromosome 7"/>
</dbReference>
<feature type="compositionally biased region" description="Acidic residues" evidence="1">
    <location>
        <begin position="291"/>
        <end position="329"/>
    </location>
</feature>
<feature type="chain" id="PRO_5003390504" evidence="2">
    <location>
        <begin position="22"/>
        <end position="708"/>
    </location>
</feature>
<accession>F9XFS0</accession>
<dbReference type="AlphaFoldDB" id="F9XFS0"/>
<dbReference type="RefSeq" id="XP_003851160.1">
    <property type="nucleotide sequence ID" value="XM_003851112.1"/>
</dbReference>
<keyword evidence="2" id="KW-0732">Signal</keyword>
<dbReference type="InParanoid" id="F9XFS0"/>
<protein>
    <submittedName>
        <fullName evidence="3">Uncharacterized protein</fullName>
    </submittedName>
</protein>
<feature type="region of interest" description="Disordered" evidence="1">
    <location>
        <begin position="344"/>
        <end position="373"/>
    </location>
</feature>
<feature type="signal peptide" evidence="2">
    <location>
        <begin position="1"/>
        <end position="21"/>
    </location>
</feature>
<name>F9XFS0_ZYMTI</name>
<dbReference type="EMBL" id="CM001202">
    <property type="protein sequence ID" value="EGP86136.1"/>
    <property type="molecule type" value="Genomic_DNA"/>
</dbReference>
<dbReference type="HOGENOM" id="CLU_389903_0_0_1"/>
<reference evidence="3 4" key="1">
    <citation type="journal article" date="2011" name="PLoS Genet.">
        <title>Finished genome of the fungal wheat pathogen Mycosphaerella graminicola reveals dispensome structure, chromosome plasticity, and stealth pathogenesis.</title>
        <authorList>
            <person name="Goodwin S.B."/>
            <person name="Ben M'barek S."/>
            <person name="Dhillon B."/>
            <person name="Wittenberg A.H.J."/>
            <person name="Crane C.F."/>
            <person name="Hane J.K."/>
            <person name="Foster A.J."/>
            <person name="Van der Lee T.A.J."/>
            <person name="Grimwood J."/>
            <person name="Aerts A."/>
            <person name="Antoniw J."/>
            <person name="Bailey A."/>
            <person name="Bluhm B."/>
            <person name="Bowler J."/>
            <person name="Bristow J."/>
            <person name="van der Burgt A."/>
            <person name="Canto-Canche B."/>
            <person name="Churchill A.C.L."/>
            <person name="Conde-Ferraez L."/>
            <person name="Cools H.J."/>
            <person name="Coutinho P.M."/>
            <person name="Csukai M."/>
            <person name="Dehal P."/>
            <person name="De Wit P."/>
            <person name="Donzelli B."/>
            <person name="van de Geest H.C."/>
            <person name="van Ham R.C.H.J."/>
            <person name="Hammond-Kosack K.E."/>
            <person name="Henrissat B."/>
            <person name="Kilian A."/>
            <person name="Kobayashi A.K."/>
            <person name="Koopmann E."/>
            <person name="Kourmpetis Y."/>
            <person name="Kuzniar A."/>
            <person name="Lindquist E."/>
            <person name="Lombard V."/>
            <person name="Maliepaard C."/>
            <person name="Martins N."/>
            <person name="Mehrabi R."/>
            <person name="Nap J.P.H."/>
            <person name="Ponomarenko A."/>
            <person name="Rudd J.J."/>
            <person name="Salamov A."/>
            <person name="Schmutz J."/>
            <person name="Schouten H.J."/>
            <person name="Shapiro H."/>
            <person name="Stergiopoulos I."/>
            <person name="Torriani S.F.F."/>
            <person name="Tu H."/>
            <person name="de Vries R.P."/>
            <person name="Waalwijk C."/>
            <person name="Ware S.B."/>
            <person name="Wiebenga A."/>
            <person name="Zwiers L.-H."/>
            <person name="Oliver R.P."/>
            <person name="Grigoriev I.V."/>
            <person name="Kema G.H.J."/>
        </authorList>
    </citation>
    <scope>NUCLEOTIDE SEQUENCE [LARGE SCALE GENOMIC DNA]</scope>
    <source>
        <strain evidence="4">CBS 115943 / IPO323</strain>
    </source>
</reference>
<feature type="region of interest" description="Disordered" evidence="1">
    <location>
        <begin position="539"/>
        <end position="652"/>
    </location>
</feature>
<keyword evidence="4" id="KW-1185">Reference proteome</keyword>
<feature type="compositionally biased region" description="Acidic residues" evidence="1">
    <location>
        <begin position="571"/>
        <end position="586"/>
    </location>
</feature>
<proteinExistence type="predicted"/>
<dbReference type="GeneID" id="13397900"/>
<feature type="region of interest" description="Disordered" evidence="1">
    <location>
        <begin position="240"/>
        <end position="332"/>
    </location>
</feature>
<feature type="region of interest" description="Disordered" evidence="1">
    <location>
        <begin position="411"/>
        <end position="441"/>
    </location>
</feature>
<gene>
    <name evidence="3" type="ORF">MYCGRDRAFT_94461</name>
</gene>
<feature type="compositionally biased region" description="Pro residues" evidence="1">
    <location>
        <begin position="354"/>
        <end position="366"/>
    </location>
</feature>
<evidence type="ECO:0000256" key="1">
    <source>
        <dbReference type="SAM" id="MobiDB-lite"/>
    </source>
</evidence>
<dbReference type="KEGG" id="ztr:MYCGRDRAFT_94461"/>
<feature type="compositionally biased region" description="Gly residues" evidence="1">
    <location>
        <begin position="419"/>
        <end position="430"/>
    </location>
</feature>
<evidence type="ECO:0000313" key="3">
    <source>
        <dbReference type="EMBL" id="EGP86136.1"/>
    </source>
</evidence>
<organism evidence="3 4">
    <name type="scientific">Zymoseptoria tritici (strain CBS 115943 / IPO323)</name>
    <name type="common">Speckled leaf blotch fungus</name>
    <name type="synonym">Septoria tritici</name>
    <dbReference type="NCBI Taxonomy" id="336722"/>
    <lineage>
        <taxon>Eukaryota</taxon>
        <taxon>Fungi</taxon>
        <taxon>Dikarya</taxon>
        <taxon>Ascomycota</taxon>
        <taxon>Pezizomycotina</taxon>
        <taxon>Dothideomycetes</taxon>
        <taxon>Dothideomycetidae</taxon>
        <taxon>Mycosphaerellales</taxon>
        <taxon>Mycosphaerellaceae</taxon>
        <taxon>Zymoseptoria</taxon>
    </lineage>
</organism>
<sequence>MKVLTYTLLTIAAAAIGTCYRHETIGCIHDRVRGSLLYSKIPMPQQRVPALRTKLRPTVRIERQSFAANDRKRALPRFQPPEDDGDQVRQSHFRSVYRHDLGRTSIPDIVDDRLGTSLTLPSIHPRVAGRDTGLAPKVTASVLLEAPRVLVVRCQWSLLLVVDATPRTYCWLEVLPWLDTTTSNEYEHDLLSAYSRFFRYFFSFREADLLNLFNLLRSQERPLELVTAHTQLLRKVDMALPSSKKDQEGPAPPPPKSLTGYDEEIEKRNAPVESDDPVNFRAGPMRRQALAEEEEDRVDEDVGEEDEEDANGGDEDEMDGENIEDENGSEENPLADLNQLANLPPTVLPQAGPVQPPAPPGPPPVASPASTGPYPRIPSLLPGAPLPVPNAALVARFEPMIQALKPVRVARNPPVPGAPRGGRGGRGGGHVQTRRAHPRSPSWTDAESLVLLKIYQEYRVNNAFPTHLEYIAIHDAIVWPHIAYPVRTEASFTQQMGLFTRVAHPTGPSTRDYNRVPQQIAVLEAGLAGLPLPANGPLRFLPTPRGAGGTMVPHNITPLPQPPAPLPGEVESSDDGTDDLESDNEDSVGGKDDSDNSNDEAGNGGKGGSRGKQPAGEIGGKDTGNKGKRKTSHGEDGTASPPLKKSKIAVKKARMAEEAKQRVEMFGPYVATPMAQNFEVEAELAEDARKLKEARKAEQAQDKDGRKE</sequence>
<evidence type="ECO:0000313" key="4">
    <source>
        <dbReference type="Proteomes" id="UP000008062"/>
    </source>
</evidence>